<reference evidence="9" key="1">
    <citation type="submission" date="2020-09" db="EMBL/GenBank/DDBJ databases">
        <title>Bosea spartocytisi sp. nov. a root nodule endophyte of Spartocytisus supranubius in the high mountain ecosystem fo the Teide National Park (Canary Islands, Spain).</title>
        <authorList>
            <person name="Pulido-Suarez L."/>
            <person name="Peix A."/>
            <person name="Igual J.M."/>
            <person name="Socas-Perez N."/>
            <person name="Velazquez E."/>
            <person name="Flores-Felix J.D."/>
            <person name="Leon-Barrios M."/>
        </authorList>
    </citation>
    <scope>NUCLEOTIDE SEQUENCE</scope>
    <source>
        <strain evidence="9">SSUT16</strain>
    </source>
</reference>
<keyword evidence="9" id="KW-0966">Cell projection</keyword>
<evidence type="ECO:0000256" key="1">
    <source>
        <dbReference type="ARBA" id="ARBA00004365"/>
    </source>
</evidence>
<evidence type="ECO:0000256" key="5">
    <source>
        <dbReference type="ARBA" id="ARBA00022525"/>
    </source>
</evidence>
<feature type="domain" description="Flagellar hook-associated protein FlgK helical" evidence="8">
    <location>
        <begin position="88"/>
        <end position="324"/>
    </location>
</feature>
<keyword evidence="9" id="KW-0969">Cilium</keyword>
<comment type="caution">
    <text evidence="9">The sequence shown here is derived from an EMBL/GenBank/DDBJ whole genome shotgun (WGS) entry which is preliminary data.</text>
</comment>
<feature type="domain" description="Flagellar basal-body/hook protein C-terminal" evidence="7">
    <location>
        <begin position="580"/>
        <end position="622"/>
    </location>
</feature>
<comment type="similarity">
    <text evidence="3">Belongs to the flagella basal body rod proteins family.</text>
</comment>
<dbReference type="Pfam" id="PF06429">
    <property type="entry name" value="Flg_bbr_C"/>
    <property type="match status" value="1"/>
</dbReference>
<comment type="subcellular location">
    <subcellularLocation>
        <location evidence="1">Bacterial flagellum</location>
    </subcellularLocation>
    <subcellularLocation>
        <location evidence="2">Secreted</location>
    </subcellularLocation>
</comment>
<evidence type="ECO:0000313" key="9">
    <source>
        <dbReference type="EMBL" id="MBD3845939.1"/>
    </source>
</evidence>
<evidence type="ECO:0000259" key="7">
    <source>
        <dbReference type="Pfam" id="PF06429"/>
    </source>
</evidence>
<evidence type="ECO:0000256" key="6">
    <source>
        <dbReference type="ARBA" id="ARBA00023143"/>
    </source>
</evidence>
<dbReference type="NCBIfam" id="TIGR02492">
    <property type="entry name" value="flgK_ends"/>
    <property type="match status" value="1"/>
</dbReference>
<gene>
    <name evidence="9" type="primary">flgK</name>
    <name evidence="9" type="ORF">IED13_09540</name>
</gene>
<dbReference type="GO" id="GO:0044780">
    <property type="term" value="P:bacterial-type flagellum assembly"/>
    <property type="evidence" value="ECO:0007669"/>
    <property type="project" value="InterPro"/>
</dbReference>
<keyword evidence="6" id="KW-0975">Bacterial flagellum</keyword>
<evidence type="ECO:0000256" key="4">
    <source>
        <dbReference type="ARBA" id="ARBA00016244"/>
    </source>
</evidence>
<dbReference type="RefSeq" id="WP_191124014.1">
    <property type="nucleotide sequence ID" value="NZ_JACXWY010000004.1"/>
</dbReference>
<dbReference type="InterPro" id="IPR053927">
    <property type="entry name" value="FlgK_helical"/>
</dbReference>
<evidence type="ECO:0000256" key="2">
    <source>
        <dbReference type="ARBA" id="ARBA00004613"/>
    </source>
</evidence>
<organism evidence="9 10">
    <name type="scientific">Bosea spartocytisi</name>
    <dbReference type="NCBI Taxonomy" id="2773451"/>
    <lineage>
        <taxon>Bacteria</taxon>
        <taxon>Pseudomonadati</taxon>
        <taxon>Pseudomonadota</taxon>
        <taxon>Alphaproteobacteria</taxon>
        <taxon>Hyphomicrobiales</taxon>
        <taxon>Boseaceae</taxon>
        <taxon>Bosea</taxon>
    </lineage>
</organism>
<keyword evidence="10" id="KW-1185">Reference proteome</keyword>
<dbReference type="SUPFAM" id="SSF64518">
    <property type="entry name" value="Phase 1 flagellin"/>
    <property type="match status" value="1"/>
</dbReference>
<keyword evidence="5" id="KW-0964">Secreted</keyword>
<keyword evidence="9" id="KW-0282">Flagellum</keyword>
<dbReference type="InterPro" id="IPR002371">
    <property type="entry name" value="FlgK"/>
</dbReference>
<dbReference type="GO" id="GO:0005576">
    <property type="term" value="C:extracellular region"/>
    <property type="evidence" value="ECO:0007669"/>
    <property type="project" value="UniProtKB-SubCell"/>
</dbReference>
<accession>A0A927HZ62</accession>
<dbReference type="EMBL" id="JACXWY010000004">
    <property type="protein sequence ID" value="MBD3845939.1"/>
    <property type="molecule type" value="Genomic_DNA"/>
</dbReference>
<dbReference type="PANTHER" id="PTHR30033">
    <property type="entry name" value="FLAGELLAR HOOK-ASSOCIATED PROTEIN 1"/>
    <property type="match status" value="1"/>
</dbReference>
<name>A0A927HZ62_9HYPH</name>
<evidence type="ECO:0000256" key="3">
    <source>
        <dbReference type="ARBA" id="ARBA00009677"/>
    </source>
</evidence>
<dbReference type="GO" id="GO:0009424">
    <property type="term" value="C:bacterial-type flagellum hook"/>
    <property type="evidence" value="ECO:0007669"/>
    <property type="project" value="InterPro"/>
</dbReference>
<dbReference type="GO" id="GO:0005198">
    <property type="term" value="F:structural molecule activity"/>
    <property type="evidence" value="ECO:0007669"/>
    <property type="project" value="InterPro"/>
</dbReference>
<proteinExistence type="inferred from homology"/>
<dbReference type="Proteomes" id="UP000619295">
    <property type="component" value="Unassembled WGS sequence"/>
</dbReference>
<dbReference type="PANTHER" id="PTHR30033:SF1">
    <property type="entry name" value="FLAGELLAR HOOK-ASSOCIATED PROTEIN 1"/>
    <property type="match status" value="1"/>
</dbReference>
<sequence length="623" mass="64335">MGLSTSLNTAIGGLNATQVGIGVVSQNVANAGTAGYVRRVVSNTDSLSGLTIGVQSTQVQRLLDTIVQSQLWQESAGSGYTSTRAGALSNLDQLYGAPGSSTALDTIYNNFTSALQGLQNDPSSYSLRSQVLDAANTLAKRLNGLSDGVQALRSQAEAGIGASVTRVNDLLGALTKVNARVVAAPHDNATAALKDQRDLILSELSQYVDIKTTEDARGSVSVVTGSGTQLFDGQAAVTFSFDQHSDLQPGDQWSSDPTKRGVGTVTMKDASGNMSDAIANNVFRSGSIAANIELRDKSLVQAQAQLDEIAAQMSKALSDREIAGTPATAGAASGFDVDMTGLQAGNAITLDYKVTPGGQTQRFTFVRVDSAASLPLPASAGGDANNRVVGIDFSGGPASVAAQIQAAVGPGFTVSNTGSTLQILDDGAAGTRDVVGLTARPTNTVLSSAGGTAELPFFVDGSAAKAFTGSYDGGSQTVGYASRITVNPGLIADRSLLTVYSTNPATAQGDATRPQLMLERLTKSQRAITNATGLDGGTSTSSSTVGNLVQRVISTQGQAVENAKRLDEGQQVALASIQSRFQQTAQVNVDQEMSQLIELQNAYAANARIISTVKEMMDMLMRV</sequence>
<protein>
    <recommendedName>
        <fullName evidence="4">Flagellar hook-associated protein 1</fullName>
    </recommendedName>
</protein>
<evidence type="ECO:0000313" key="10">
    <source>
        <dbReference type="Proteomes" id="UP000619295"/>
    </source>
</evidence>
<dbReference type="PRINTS" id="PR01005">
    <property type="entry name" value="FLGHOOKAP1"/>
</dbReference>
<dbReference type="Pfam" id="PF22638">
    <property type="entry name" value="FlgK_D1"/>
    <property type="match status" value="1"/>
</dbReference>
<evidence type="ECO:0000259" key="8">
    <source>
        <dbReference type="Pfam" id="PF22638"/>
    </source>
</evidence>
<dbReference type="InterPro" id="IPR010930">
    <property type="entry name" value="Flg_bb/hook_C_dom"/>
</dbReference>
<dbReference type="AlphaFoldDB" id="A0A927HZ62"/>